<evidence type="ECO:0000313" key="5">
    <source>
        <dbReference type="Proteomes" id="UP001165120"/>
    </source>
</evidence>
<keyword evidence="2" id="KW-0732">Signal</keyword>
<gene>
    <name evidence="4" type="ORF">Cboi02_000178700</name>
</gene>
<feature type="region of interest" description="Disordered" evidence="1">
    <location>
        <begin position="91"/>
        <end position="126"/>
    </location>
</feature>
<dbReference type="AlphaFoldDB" id="A0A9W6WGR3"/>
<evidence type="ECO:0000313" key="4">
    <source>
        <dbReference type="EMBL" id="GME68658.1"/>
    </source>
</evidence>
<evidence type="ECO:0000256" key="1">
    <source>
        <dbReference type="SAM" id="MobiDB-lite"/>
    </source>
</evidence>
<organism evidence="4 5">
    <name type="scientific">Candida boidinii</name>
    <name type="common">Yeast</name>
    <dbReference type="NCBI Taxonomy" id="5477"/>
    <lineage>
        <taxon>Eukaryota</taxon>
        <taxon>Fungi</taxon>
        <taxon>Dikarya</taxon>
        <taxon>Ascomycota</taxon>
        <taxon>Saccharomycotina</taxon>
        <taxon>Pichiomycetes</taxon>
        <taxon>Pichiales</taxon>
        <taxon>Pichiaceae</taxon>
        <taxon>Ogataea</taxon>
        <taxon>Ogataea/Candida clade</taxon>
    </lineage>
</organism>
<dbReference type="InterPro" id="IPR018244">
    <property type="entry name" value="Allrgn_V5/Tpx1_CS"/>
</dbReference>
<reference evidence="4" key="1">
    <citation type="submission" date="2023-04" db="EMBL/GenBank/DDBJ databases">
        <title>Candida boidinii NBRC 10035.</title>
        <authorList>
            <person name="Ichikawa N."/>
            <person name="Sato H."/>
            <person name="Tonouchi N."/>
        </authorList>
    </citation>
    <scope>NUCLEOTIDE SEQUENCE</scope>
    <source>
        <strain evidence="4">NBRC 10035</strain>
    </source>
</reference>
<dbReference type="PRINTS" id="PR00837">
    <property type="entry name" value="V5TPXLIKE"/>
</dbReference>
<keyword evidence="5" id="KW-1185">Reference proteome</keyword>
<dbReference type="CDD" id="cd05384">
    <property type="entry name" value="CAP_PRY1-like"/>
    <property type="match status" value="1"/>
</dbReference>
<feature type="chain" id="PRO_5040964149" evidence="2">
    <location>
        <begin position="19"/>
        <end position="271"/>
    </location>
</feature>
<sequence>MQIKKLLLTAALANSALSAPVVHYVYTTVVKTVIITAGQTAHINDADQTSTIFTAPTPVTPTDIYTPVVTSSSSAGNEKVVVYTYLPTFSTSSSSSSSTTVVVPPTTTTAAPTTSTTPTSTAAATTSAAAGNSDLDTFQSEILSAHNSCRAKHGVNALTWDSEVAAYAQAYADKYTCSGSLTHSGGPYGENLAIGYTTTGSVDAWYSEGDNYDYSTCNVYDHFTQVVWKSTTKVGCAYKYCNSYWGTYIICSYESAGNVINYGIDNVLPPV</sequence>
<feature type="domain" description="SCP" evidence="3">
    <location>
        <begin position="137"/>
        <end position="261"/>
    </location>
</feature>
<comment type="caution">
    <text evidence="4">The sequence shown here is derived from an EMBL/GenBank/DDBJ whole genome shotgun (WGS) entry which is preliminary data.</text>
</comment>
<dbReference type="Pfam" id="PF00188">
    <property type="entry name" value="CAP"/>
    <property type="match status" value="1"/>
</dbReference>
<protein>
    <submittedName>
        <fullName evidence="4">Unnamed protein product</fullName>
    </submittedName>
</protein>
<proteinExistence type="predicted"/>
<dbReference type="SMART" id="SM00198">
    <property type="entry name" value="SCP"/>
    <property type="match status" value="1"/>
</dbReference>
<dbReference type="InterPro" id="IPR001283">
    <property type="entry name" value="CRISP-related"/>
</dbReference>
<feature type="signal peptide" evidence="2">
    <location>
        <begin position="1"/>
        <end position="18"/>
    </location>
</feature>
<dbReference type="PROSITE" id="PS01009">
    <property type="entry name" value="CRISP_1"/>
    <property type="match status" value="1"/>
</dbReference>
<dbReference type="InterPro" id="IPR035940">
    <property type="entry name" value="CAP_sf"/>
</dbReference>
<name>A0A9W6WGR3_CANBO</name>
<dbReference type="PANTHER" id="PTHR10334">
    <property type="entry name" value="CYSTEINE-RICH SECRETORY PROTEIN-RELATED"/>
    <property type="match status" value="1"/>
</dbReference>
<evidence type="ECO:0000259" key="3">
    <source>
        <dbReference type="SMART" id="SM00198"/>
    </source>
</evidence>
<dbReference type="InterPro" id="IPR014044">
    <property type="entry name" value="CAP_dom"/>
</dbReference>
<dbReference type="EMBL" id="BSXN01000460">
    <property type="protein sequence ID" value="GME68658.1"/>
    <property type="molecule type" value="Genomic_DNA"/>
</dbReference>
<dbReference type="SUPFAM" id="SSF55797">
    <property type="entry name" value="PR-1-like"/>
    <property type="match status" value="1"/>
</dbReference>
<dbReference type="Gene3D" id="3.40.33.10">
    <property type="entry name" value="CAP"/>
    <property type="match status" value="1"/>
</dbReference>
<evidence type="ECO:0000256" key="2">
    <source>
        <dbReference type="SAM" id="SignalP"/>
    </source>
</evidence>
<dbReference type="GO" id="GO:0005576">
    <property type="term" value="C:extracellular region"/>
    <property type="evidence" value="ECO:0007669"/>
    <property type="project" value="InterPro"/>
</dbReference>
<dbReference type="Proteomes" id="UP001165120">
    <property type="component" value="Unassembled WGS sequence"/>
</dbReference>
<accession>A0A9W6WGR3</accession>